<evidence type="ECO:0000256" key="7">
    <source>
        <dbReference type="ARBA" id="ARBA00037651"/>
    </source>
</evidence>
<dbReference type="AlphaFoldDB" id="A0AAN9Z1R5"/>
<sequence length="72" mass="7768">MSKVHEFKVEMSCGGCSSAVERVLGKLTDGVEKVEISLEEQKVKVTSSLPAEDLLAVIKKTGKATEYLGVQQ</sequence>
<evidence type="ECO:0000256" key="9">
    <source>
        <dbReference type="ARBA" id="ARBA00040962"/>
    </source>
</evidence>
<organism evidence="13 14">
    <name type="scientific">Gryllus longicercus</name>
    <dbReference type="NCBI Taxonomy" id="2509291"/>
    <lineage>
        <taxon>Eukaryota</taxon>
        <taxon>Metazoa</taxon>
        <taxon>Ecdysozoa</taxon>
        <taxon>Arthropoda</taxon>
        <taxon>Hexapoda</taxon>
        <taxon>Insecta</taxon>
        <taxon>Pterygota</taxon>
        <taxon>Neoptera</taxon>
        <taxon>Polyneoptera</taxon>
        <taxon>Orthoptera</taxon>
        <taxon>Ensifera</taxon>
        <taxon>Gryllidea</taxon>
        <taxon>Grylloidea</taxon>
        <taxon>Gryllidae</taxon>
        <taxon>Gryllinae</taxon>
        <taxon>Gryllus</taxon>
    </lineage>
</organism>
<reference evidence="13 14" key="1">
    <citation type="submission" date="2024-03" db="EMBL/GenBank/DDBJ databases">
        <title>The genome assembly and annotation of the cricket Gryllus longicercus Weissman &amp; Gray.</title>
        <authorList>
            <person name="Szrajer S."/>
            <person name="Gray D."/>
            <person name="Ylla G."/>
        </authorList>
    </citation>
    <scope>NUCLEOTIDE SEQUENCE [LARGE SCALE GENOMIC DNA]</scope>
    <source>
        <strain evidence="13">DAG 2021-001</strain>
        <tissue evidence="13">Whole body minus gut</tissue>
    </source>
</reference>
<keyword evidence="6" id="KW-0143">Chaperone</keyword>
<dbReference type="Pfam" id="PF00403">
    <property type="entry name" value="HMA"/>
    <property type="match status" value="1"/>
</dbReference>
<dbReference type="SUPFAM" id="SSF55008">
    <property type="entry name" value="HMA, heavy metal-associated domain"/>
    <property type="match status" value="1"/>
</dbReference>
<keyword evidence="1" id="KW-0813">Transport</keyword>
<evidence type="ECO:0000256" key="11">
    <source>
        <dbReference type="ARBA" id="ARBA00046351"/>
    </source>
</evidence>
<dbReference type="GO" id="GO:0046872">
    <property type="term" value="F:metal ion binding"/>
    <property type="evidence" value="ECO:0007669"/>
    <property type="project" value="UniProtKB-KW"/>
</dbReference>
<keyword evidence="3" id="KW-0187">Copper transport</keyword>
<dbReference type="GO" id="GO:0006825">
    <property type="term" value="P:copper ion transport"/>
    <property type="evidence" value="ECO:0007669"/>
    <property type="project" value="UniProtKB-KW"/>
</dbReference>
<evidence type="ECO:0000256" key="4">
    <source>
        <dbReference type="ARBA" id="ARBA00023008"/>
    </source>
</evidence>
<proteinExistence type="inferred from homology"/>
<evidence type="ECO:0000256" key="5">
    <source>
        <dbReference type="ARBA" id="ARBA00023065"/>
    </source>
</evidence>
<feature type="domain" description="HMA" evidence="12">
    <location>
        <begin position="2"/>
        <end position="66"/>
    </location>
</feature>
<comment type="subunit">
    <text evidence="11">Homodimer. Interacts with ATP7B. Interacts with ATP7A. Interacts (via dimer form) with SLC31A1 (via C-terminal domain); this interaction improves ATOX1 stability and controls intracellular Cu(I) levels.</text>
</comment>
<dbReference type="PANTHER" id="PTHR46365:SF1">
    <property type="entry name" value="COPPER TRANSPORT PROTEIN ATOX1"/>
    <property type="match status" value="1"/>
</dbReference>
<keyword evidence="14" id="KW-1185">Reference proteome</keyword>
<dbReference type="Proteomes" id="UP001378592">
    <property type="component" value="Unassembled WGS sequence"/>
</dbReference>
<dbReference type="GO" id="GO:0005829">
    <property type="term" value="C:cytosol"/>
    <property type="evidence" value="ECO:0007669"/>
    <property type="project" value="TreeGrafter"/>
</dbReference>
<evidence type="ECO:0000256" key="10">
    <source>
        <dbReference type="ARBA" id="ARBA00043201"/>
    </source>
</evidence>
<dbReference type="InterPro" id="IPR051881">
    <property type="entry name" value="Copper_transport_ATOX1-like"/>
</dbReference>
<dbReference type="FunFam" id="3.30.70.100:FF:000008">
    <property type="entry name" value="Copper transport protein ATOX1"/>
    <property type="match status" value="1"/>
</dbReference>
<evidence type="ECO:0000256" key="6">
    <source>
        <dbReference type="ARBA" id="ARBA00023186"/>
    </source>
</evidence>
<dbReference type="GO" id="GO:0016531">
    <property type="term" value="F:copper chaperone activity"/>
    <property type="evidence" value="ECO:0007669"/>
    <property type="project" value="TreeGrafter"/>
</dbReference>
<dbReference type="InterPro" id="IPR036163">
    <property type="entry name" value="HMA_dom_sf"/>
</dbReference>
<keyword evidence="2" id="KW-0479">Metal-binding</keyword>
<gene>
    <name evidence="13" type="ORF">R5R35_012283</name>
</gene>
<comment type="similarity">
    <text evidence="8">Belongs to the ATX1 family.</text>
</comment>
<dbReference type="InterPro" id="IPR006121">
    <property type="entry name" value="HMA_dom"/>
</dbReference>
<evidence type="ECO:0000256" key="3">
    <source>
        <dbReference type="ARBA" id="ARBA00022796"/>
    </source>
</evidence>
<evidence type="ECO:0000256" key="8">
    <source>
        <dbReference type="ARBA" id="ARBA00038171"/>
    </source>
</evidence>
<dbReference type="PANTHER" id="PTHR46365">
    <property type="entry name" value="COPPER TRANSPORT PROTEIN ATOX1"/>
    <property type="match status" value="1"/>
</dbReference>
<accession>A0AAN9Z1R5</accession>
<evidence type="ECO:0000313" key="14">
    <source>
        <dbReference type="Proteomes" id="UP001378592"/>
    </source>
</evidence>
<comment type="function">
    <text evidence="7">Binds and deliver cytosolic copper to the copper ATPase proteins. May be important in cellular antioxidant defense.</text>
</comment>
<evidence type="ECO:0000313" key="13">
    <source>
        <dbReference type="EMBL" id="KAK7864793.1"/>
    </source>
</evidence>
<dbReference type="PROSITE" id="PS50846">
    <property type="entry name" value="HMA_2"/>
    <property type="match status" value="1"/>
</dbReference>
<dbReference type="CDD" id="cd00371">
    <property type="entry name" value="HMA"/>
    <property type="match status" value="1"/>
</dbReference>
<keyword evidence="5" id="KW-0406">Ion transport</keyword>
<evidence type="ECO:0000256" key="1">
    <source>
        <dbReference type="ARBA" id="ARBA00022448"/>
    </source>
</evidence>
<dbReference type="Gene3D" id="3.30.70.100">
    <property type="match status" value="1"/>
</dbReference>
<dbReference type="EMBL" id="JAZDUA010000195">
    <property type="protein sequence ID" value="KAK7864793.1"/>
    <property type="molecule type" value="Genomic_DNA"/>
</dbReference>
<keyword evidence="4" id="KW-0186">Copper</keyword>
<evidence type="ECO:0000259" key="12">
    <source>
        <dbReference type="PROSITE" id="PS50846"/>
    </source>
</evidence>
<comment type="caution">
    <text evidence="13">The sequence shown here is derived from an EMBL/GenBank/DDBJ whole genome shotgun (WGS) entry which is preliminary data.</text>
</comment>
<name>A0AAN9Z1R5_9ORTH</name>
<protein>
    <recommendedName>
        <fullName evidence="9">Copper transport protein ATOX1</fullName>
    </recommendedName>
    <alternativeName>
        <fullName evidence="10">Metal transport protein ATX1</fullName>
    </alternativeName>
</protein>
<evidence type="ECO:0000256" key="2">
    <source>
        <dbReference type="ARBA" id="ARBA00022723"/>
    </source>
</evidence>